<proteinExistence type="predicted"/>
<evidence type="ECO:0000313" key="2">
    <source>
        <dbReference type="Proteomes" id="UP000231201"/>
    </source>
</evidence>
<protein>
    <submittedName>
        <fullName evidence="1">Uncharacterized protein</fullName>
    </submittedName>
</protein>
<reference evidence="1 2" key="1">
    <citation type="submission" date="2017-11" db="EMBL/GenBank/DDBJ databases">
        <title>Genome sequencing of Prevotella intermedia KCOM 2833.</title>
        <authorList>
            <person name="Kook J.-K."/>
            <person name="Park S.-N."/>
            <person name="Lim Y.K."/>
        </authorList>
    </citation>
    <scope>NUCLEOTIDE SEQUENCE [LARGE SCALE GENOMIC DNA]</scope>
    <source>
        <strain evidence="1 2">KCOM 2833</strain>
    </source>
</reference>
<organism evidence="1 2">
    <name type="scientific">Prevotella intermedia</name>
    <dbReference type="NCBI Taxonomy" id="28131"/>
    <lineage>
        <taxon>Bacteria</taxon>
        <taxon>Pseudomonadati</taxon>
        <taxon>Bacteroidota</taxon>
        <taxon>Bacteroidia</taxon>
        <taxon>Bacteroidales</taxon>
        <taxon>Prevotellaceae</taxon>
        <taxon>Prevotella</taxon>
    </lineage>
</organism>
<sequence>MLVKIILKKNDSFDFALRKRLFCDAKPTLLPCKTAAFETQNNRFCKSLTTGELNNRYSCEIFLQLYYLISLYITRCKRKKSK</sequence>
<gene>
    <name evidence="1" type="ORF">CTM59_02035</name>
</gene>
<evidence type="ECO:0000313" key="1">
    <source>
        <dbReference type="EMBL" id="PJI24931.1"/>
    </source>
</evidence>
<dbReference type="Proteomes" id="UP000231201">
    <property type="component" value="Unassembled WGS sequence"/>
</dbReference>
<accession>A0A2M8TLX7</accession>
<name>A0A2M8TLX7_PREIN</name>
<dbReference type="EMBL" id="PENH01000001">
    <property type="protein sequence ID" value="PJI24931.1"/>
    <property type="molecule type" value="Genomic_DNA"/>
</dbReference>
<comment type="caution">
    <text evidence="1">The sequence shown here is derived from an EMBL/GenBank/DDBJ whole genome shotgun (WGS) entry which is preliminary data.</text>
</comment>
<dbReference type="AlphaFoldDB" id="A0A2M8TLX7"/>